<protein>
    <submittedName>
        <fullName evidence="3">Uncharacterized protein</fullName>
    </submittedName>
</protein>
<reference evidence="3" key="1">
    <citation type="submission" date="2016-11" db="UniProtKB">
        <authorList>
            <consortium name="WormBaseParasite"/>
        </authorList>
    </citation>
    <scope>IDENTIFICATION</scope>
</reference>
<feature type="compositionally biased region" description="Polar residues" evidence="1">
    <location>
        <begin position="77"/>
        <end position="90"/>
    </location>
</feature>
<dbReference type="AlphaFoldDB" id="A0A1I8AK70"/>
<dbReference type="Proteomes" id="UP000095287">
    <property type="component" value="Unplaced"/>
</dbReference>
<feature type="region of interest" description="Disordered" evidence="1">
    <location>
        <begin position="76"/>
        <end position="114"/>
    </location>
</feature>
<keyword evidence="2" id="KW-1185">Reference proteome</keyword>
<feature type="compositionally biased region" description="Polar residues" evidence="1">
    <location>
        <begin position="18"/>
        <end position="48"/>
    </location>
</feature>
<evidence type="ECO:0000256" key="1">
    <source>
        <dbReference type="SAM" id="MobiDB-lite"/>
    </source>
</evidence>
<evidence type="ECO:0000313" key="3">
    <source>
        <dbReference type="WBParaSite" id="L893_g6581.t1"/>
    </source>
</evidence>
<name>A0A1I8AK70_9BILA</name>
<evidence type="ECO:0000313" key="2">
    <source>
        <dbReference type="Proteomes" id="UP000095287"/>
    </source>
</evidence>
<organism evidence="2 3">
    <name type="scientific">Steinernema glaseri</name>
    <dbReference type="NCBI Taxonomy" id="37863"/>
    <lineage>
        <taxon>Eukaryota</taxon>
        <taxon>Metazoa</taxon>
        <taxon>Ecdysozoa</taxon>
        <taxon>Nematoda</taxon>
        <taxon>Chromadorea</taxon>
        <taxon>Rhabditida</taxon>
        <taxon>Tylenchina</taxon>
        <taxon>Panagrolaimomorpha</taxon>
        <taxon>Strongyloidoidea</taxon>
        <taxon>Steinernematidae</taxon>
        <taxon>Steinernema</taxon>
    </lineage>
</organism>
<accession>A0A1I8AK70</accession>
<proteinExistence type="predicted"/>
<feature type="region of interest" description="Disordered" evidence="1">
    <location>
        <begin position="1"/>
        <end position="63"/>
    </location>
</feature>
<dbReference type="WBParaSite" id="L893_g6581.t1">
    <property type="protein sequence ID" value="L893_g6581.t1"/>
    <property type="gene ID" value="L893_g6581"/>
</dbReference>
<sequence length="169" mass="17604">MKSENLHLKAPNFKALSLSPQNSSPSCLGSPPTVSTTRPQPNHVSPSAGQVLGDKNSADTGLRPGLIKITSVPLISRGSTSASRVASTKSGLPLISASARRRVKTESPSAAPPPCPRSRMNICLPATPISRSLFCLSGHSSPDLFVPASLTPDRREHSDFSAAQSLVAS</sequence>